<feature type="region of interest" description="Disordered" evidence="1">
    <location>
        <begin position="211"/>
        <end position="318"/>
    </location>
</feature>
<evidence type="ECO:0000313" key="2">
    <source>
        <dbReference type="EMBL" id="RFC65039.1"/>
    </source>
</evidence>
<dbReference type="AlphaFoldDB" id="A0A371X721"/>
<accession>A0A371X721</accession>
<proteinExistence type="predicted"/>
<protein>
    <recommendedName>
        <fullName evidence="4">DUF1351 domain-containing protein</fullName>
    </recommendedName>
</protein>
<evidence type="ECO:0000313" key="3">
    <source>
        <dbReference type="Proteomes" id="UP000264310"/>
    </source>
</evidence>
<reference evidence="2 3" key="1">
    <citation type="submission" date="2018-08" db="EMBL/GenBank/DDBJ databases">
        <title>Fulvimarina sp. 85, whole genome shotgun sequence.</title>
        <authorList>
            <person name="Tuo L."/>
        </authorList>
    </citation>
    <scope>NUCLEOTIDE SEQUENCE [LARGE SCALE GENOMIC DNA]</scope>
    <source>
        <strain evidence="2 3">85</strain>
    </source>
</reference>
<dbReference type="EMBL" id="QURL01000002">
    <property type="protein sequence ID" value="RFC65039.1"/>
    <property type="molecule type" value="Genomic_DNA"/>
</dbReference>
<dbReference type="OrthoDB" id="7032309at2"/>
<evidence type="ECO:0008006" key="4">
    <source>
        <dbReference type="Google" id="ProtNLM"/>
    </source>
</evidence>
<evidence type="ECO:0000256" key="1">
    <source>
        <dbReference type="SAM" id="MobiDB-lite"/>
    </source>
</evidence>
<dbReference type="RefSeq" id="WP_116681937.1">
    <property type="nucleotide sequence ID" value="NZ_QURL01000002.1"/>
</dbReference>
<organism evidence="2 3">
    <name type="scientific">Fulvimarina endophytica</name>
    <dbReference type="NCBI Taxonomy" id="2293836"/>
    <lineage>
        <taxon>Bacteria</taxon>
        <taxon>Pseudomonadati</taxon>
        <taxon>Pseudomonadota</taxon>
        <taxon>Alphaproteobacteria</taxon>
        <taxon>Hyphomicrobiales</taxon>
        <taxon>Aurantimonadaceae</taxon>
        <taxon>Fulvimarina</taxon>
    </lineage>
</organism>
<comment type="caution">
    <text evidence="2">The sequence shown here is derived from an EMBL/GenBank/DDBJ whole genome shotgun (WGS) entry which is preliminary data.</text>
</comment>
<sequence length="364" mass="41636">MSAVAETMTETGTDIVATVERDPSLVLVDETKLDAFYEAMAEKVRAHKPDLSTDKGRKAIASLAHEVSKRKVEVDKAGLRLTEDWRKQIGKVNEARRSMSARFDALRDEARQPLTDWETAEEVRKNARERDMAELADLAAITPSTTADEIRERIAQLEAMEITKETHQEYAEPAGARRDNALHTLRSELVRAEQAEADRRELEALREQRRLQEEKEAAEAEERQREAERIERERQEAEAAEAERQRQARAAEAERMRQEEAAERAREEERRRLQLEHEAELQRIQDEHDAEARRREDEENARIENERKEREAAEARAADIAHRSEVMKAAKVAIMDAGEIDEAKAKAVVQAIVAGLVPNVAIRF</sequence>
<keyword evidence="3" id="KW-1185">Reference proteome</keyword>
<name>A0A371X721_9HYPH</name>
<gene>
    <name evidence="2" type="ORF">DYI37_04010</name>
</gene>
<dbReference type="Proteomes" id="UP000264310">
    <property type="component" value="Unassembled WGS sequence"/>
</dbReference>